<evidence type="ECO:0000313" key="7">
    <source>
        <dbReference type="EMBL" id="QMW24666.1"/>
    </source>
</evidence>
<dbReference type="InterPro" id="IPR051543">
    <property type="entry name" value="Serine_Peptidase_S9A"/>
</dbReference>
<dbReference type="EMBL" id="CP059851">
    <property type="protein sequence ID" value="QMW24666.1"/>
    <property type="molecule type" value="Genomic_DNA"/>
</dbReference>
<dbReference type="KEGG" id="sand:H3309_12635"/>
<dbReference type="SUPFAM" id="SSF50993">
    <property type="entry name" value="Peptidase/esterase 'gauge' domain"/>
    <property type="match status" value="1"/>
</dbReference>
<protein>
    <submittedName>
        <fullName evidence="7">S9 family peptidase</fullName>
    </submittedName>
</protein>
<evidence type="ECO:0000256" key="1">
    <source>
        <dbReference type="ARBA" id="ARBA00005228"/>
    </source>
</evidence>
<dbReference type="InterPro" id="IPR029058">
    <property type="entry name" value="AB_hydrolase_fold"/>
</dbReference>
<gene>
    <name evidence="7" type="ORF">H3309_12635</name>
</gene>
<dbReference type="InterPro" id="IPR002470">
    <property type="entry name" value="Peptidase_S9A"/>
</dbReference>
<accession>A0A7G5IMS4</accession>
<comment type="similarity">
    <text evidence="1">Belongs to the peptidase S9A family.</text>
</comment>
<proteinExistence type="inferred from homology"/>
<dbReference type="InterPro" id="IPR001375">
    <property type="entry name" value="Peptidase_S9_cat"/>
</dbReference>
<keyword evidence="3" id="KW-0378">Hydrolase</keyword>
<evidence type="ECO:0000313" key="8">
    <source>
        <dbReference type="Proteomes" id="UP000515292"/>
    </source>
</evidence>
<evidence type="ECO:0000259" key="5">
    <source>
        <dbReference type="Pfam" id="PF00326"/>
    </source>
</evidence>
<reference evidence="7 8" key="1">
    <citation type="submission" date="2020-07" db="EMBL/GenBank/DDBJ databases">
        <title>Complete genome sequence for Sandaracinobacter sp. M6.</title>
        <authorList>
            <person name="Tang Y."/>
            <person name="Liu Q."/>
            <person name="Guo Z."/>
            <person name="Lei P."/>
            <person name="Huang B."/>
        </authorList>
    </citation>
    <scope>NUCLEOTIDE SEQUENCE [LARGE SCALE GENOMIC DNA]</scope>
    <source>
        <strain evidence="7 8">M6</strain>
    </source>
</reference>
<dbReference type="GO" id="GO:0006508">
    <property type="term" value="P:proteolysis"/>
    <property type="evidence" value="ECO:0007669"/>
    <property type="project" value="UniProtKB-KW"/>
</dbReference>
<dbReference type="Pfam" id="PF00326">
    <property type="entry name" value="Peptidase_S9"/>
    <property type="match status" value="1"/>
</dbReference>
<sequence>MPIKGPPVARATDFSFTLHGTVVKDPYKWLKDEGYPKVDDAEVLAYLNAENAWFEQEMKPQSMLVEALFEQMKARIKEDDASVPYPDGDWAYFNRFDPAMKGGSQYRNWYRMPRNGGPETLILSEPALADGKKYFRLGAFAVSPDARLLAYSMDDDGSERFKLIVRDLGTGKDIVTIASNSLGQPAWSSDGKSLLWVEASEQWRPFRVRRHVLGGATGNDPTLYEEKDSSFFVGLDLSQDRRWFLVSAADHVTSEIRLIPAGDPGATPLVVSPRKTGREYAVDVRGDTLFIRTNDTHRNFRVATASIANPGEWADLIPGSDRHYIRGITAFASYLAITERLDGLDQIRLRMPDNSDRYVKLPEASYTVSLSTNAEADAPLLRLSYSSMVTPTTVYDYDVAKDALVTRKVQEIPSGYNAADYATERLMARARDGVMVPVSVVYKKGYRKDGSQPLHVYGYGAYGLAVPPSFSTSVLSLLDRGFAYAIAHIRGGDDLGYQWYLDGKLMKRTNTFNDFVDVTRFLNSQGFSREGRNSASGGSAGGSLMGAIVNSDPGLWRAIAAHVPFVDVLNTMLDTSLPLTPIEWPEWGNPKTDEAAFRTILSYSPYDNLKRQAYPAMLVTAGLNDPRVTYWEPAKWVARLRATKTDRNPLLLKTNMGAGHGGKSGRFERLRETAEEYAFILAQFDTAR</sequence>
<keyword evidence="8" id="KW-1185">Reference proteome</keyword>
<evidence type="ECO:0000259" key="6">
    <source>
        <dbReference type="Pfam" id="PF02897"/>
    </source>
</evidence>
<dbReference type="Pfam" id="PF02897">
    <property type="entry name" value="Peptidase_S9_N"/>
    <property type="match status" value="1"/>
</dbReference>
<evidence type="ECO:0000256" key="4">
    <source>
        <dbReference type="ARBA" id="ARBA00022825"/>
    </source>
</evidence>
<name>A0A7G5IMS4_9SPHN</name>
<dbReference type="PRINTS" id="PR00862">
    <property type="entry name" value="PROLIGOPTASE"/>
</dbReference>
<dbReference type="Proteomes" id="UP000515292">
    <property type="component" value="Chromosome"/>
</dbReference>
<feature type="domain" description="Peptidase S9A N-terminal" evidence="6">
    <location>
        <begin position="6"/>
        <end position="408"/>
    </location>
</feature>
<dbReference type="InterPro" id="IPR023302">
    <property type="entry name" value="Pept_S9A_N"/>
</dbReference>
<dbReference type="GO" id="GO:0004252">
    <property type="term" value="F:serine-type endopeptidase activity"/>
    <property type="evidence" value="ECO:0007669"/>
    <property type="project" value="InterPro"/>
</dbReference>
<dbReference type="PANTHER" id="PTHR11757">
    <property type="entry name" value="PROTEASE FAMILY S9A OLIGOPEPTIDASE"/>
    <property type="match status" value="1"/>
</dbReference>
<evidence type="ECO:0000256" key="2">
    <source>
        <dbReference type="ARBA" id="ARBA00022670"/>
    </source>
</evidence>
<dbReference type="AlphaFoldDB" id="A0A7G5IMS4"/>
<evidence type="ECO:0000256" key="3">
    <source>
        <dbReference type="ARBA" id="ARBA00022801"/>
    </source>
</evidence>
<feature type="domain" description="Peptidase S9 prolyl oligopeptidase catalytic" evidence="5">
    <location>
        <begin position="468"/>
        <end position="685"/>
    </location>
</feature>
<dbReference type="SUPFAM" id="SSF53474">
    <property type="entry name" value="alpha/beta-Hydrolases"/>
    <property type="match status" value="1"/>
</dbReference>
<organism evidence="7 8">
    <name type="scientific">Sandaracinobacteroides saxicola</name>
    <dbReference type="NCBI Taxonomy" id="2759707"/>
    <lineage>
        <taxon>Bacteria</taxon>
        <taxon>Pseudomonadati</taxon>
        <taxon>Pseudomonadota</taxon>
        <taxon>Alphaproteobacteria</taxon>
        <taxon>Sphingomonadales</taxon>
        <taxon>Sphingosinicellaceae</taxon>
        <taxon>Sandaracinobacteroides</taxon>
    </lineage>
</organism>
<dbReference type="Gene3D" id="3.40.50.1820">
    <property type="entry name" value="alpha/beta hydrolase"/>
    <property type="match status" value="1"/>
</dbReference>
<dbReference type="PANTHER" id="PTHR11757:SF19">
    <property type="entry name" value="PROLYL ENDOPEPTIDASE-LIKE"/>
    <property type="match status" value="1"/>
</dbReference>
<dbReference type="Gene3D" id="2.130.10.120">
    <property type="entry name" value="Prolyl oligopeptidase, N-terminal domain"/>
    <property type="match status" value="1"/>
</dbReference>
<keyword evidence="2" id="KW-0645">Protease</keyword>
<keyword evidence="4" id="KW-0720">Serine protease</keyword>